<dbReference type="GO" id="GO:0003729">
    <property type="term" value="F:mRNA binding"/>
    <property type="evidence" value="ECO:0007669"/>
    <property type="project" value="UniProtKB-ARBA"/>
</dbReference>
<evidence type="ECO:0000313" key="2">
    <source>
        <dbReference type="EMBL" id="MPN24572.1"/>
    </source>
</evidence>
<accession>A0A645GEX4</accession>
<dbReference type="PANTHER" id="PTHR10724">
    <property type="entry name" value="30S RIBOSOMAL PROTEIN S1"/>
    <property type="match status" value="1"/>
</dbReference>
<proteinExistence type="predicted"/>
<dbReference type="CDD" id="cd05685">
    <property type="entry name" value="S1_Tex"/>
    <property type="match status" value="1"/>
</dbReference>
<dbReference type="Pfam" id="PF00575">
    <property type="entry name" value="S1"/>
    <property type="match status" value="1"/>
</dbReference>
<dbReference type="AlphaFoldDB" id="A0A645GEX4"/>
<sequence length="66" mass="7419">MGNITNFGAFVDLGIKENGLIHLSQMADRYISDPSEVVSIHQHITVKVLSIDKERKRIQLTLKGIE</sequence>
<reference evidence="2" key="1">
    <citation type="submission" date="2019-08" db="EMBL/GenBank/DDBJ databases">
        <authorList>
            <person name="Kucharzyk K."/>
            <person name="Murdoch R.W."/>
            <person name="Higgins S."/>
            <person name="Loffler F."/>
        </authorList>
    </citation>
    <scope>NUCLEOTIDE SEQUENCE</scope>
</reference>
<protein>
    <submittedName>
        <fullName evidence="2">Protein YhgF</fullName>
    </submittedName>
</protein>
<name>A0A645GEX4_9ZZZZ</name>
<dbReference type="SUPFAM" id="SSF50249">
    <property type="entry name" value="Nucleic acid-binding proteins"/>
    <property type="match status" value="1"/>
</dbReference>
<dbReference type="InterPro" id="IPR003029">
    <property type="entry name" value="S1_domain"/>
</dbReference>
<dbReference type="EMBL" id="VSSQ01073465">
    <property type="protein sequence ID" value="MPN24572.1"/>
    <property type="molecule type" value="Genomic_DNA"/>
</dbReference>
<dbReference type="InterPro" id="IPR012340">
    <property type="entry name" value="NA-bd_OB-fold"/>
</dbReference>
<organism evidence="2">
    <name type="scientific">bioreactor metagenome</name>
    <dbReference type="NCBI Taxonomy" id="1076179"/>
    <lineage>
        <taxon>unclassified sequences</taxon>
        <taxon>metagenomes</taxon>
        <taxon>ecological metagenomes</taxon>
    </lineage>
</organism>
<dbReference type="Gene3D" id="2.40.50.140">
    <property type="entry name" value="Nucleic acid-binding proteins"/>
    <property type="match status" value="1"/>
</dbReference>
<gene>
    <name evidence="2" type="primary">yhgF_41</name>
    <name evidence="2" type="ORF">SDC9_171971</name>
</gene>
<dbReference type="InterPro" id="IPR044146">
    <property type="entry name" value="S1_Tex"/>
</dbReference>
<feature type="domain" description="S1 motif" evidence="1">
    <location>
        <begin position="1"/>
        <end position="63"/>
    </location>
</feature>
<dbReference type="FunFam" id="2.40.50.140:FF:000051">
    <property type="entry name" value="RNA-binding transcriptional accessory protein"/>
    <property type="match status" value="1"/>
</dbReference>
<dbReference type="PROSITE" id="PS50126">
    <property type="entry name" value="S1"/>
    <property type="match status" value="1"/>
</dbReference>
<dbReference type="GO" id="GO:0003735">
    <property type="term" value="F:structural constituent of ribosome"/>
    <property type="evidence" value="ECO:0007669"/>
    <property type="project" value="TreeGrafter"/>
</dbReference>
<dbReference type="InterPro" id="IPR050437">
    <property type="entry name" value="Ribos_protein_bS1-like"/>
</dbReference>
<evidence type="ECO:0000259" key="1">
    <source>
        <dbReference type="PROSITE" id="PS50126"/>
    </source>
</evidence>
<comment type="caution">
    <text evidence="2">The sequence shown here is derived from an EMBL/GenBank/DDBJ whole genome shotgun (WGS) entry which is preliminary data.</text>
</comment>
<dbReference type="SMART" id="SM00316">
    <property type="entry name" value="S1"/>
    <property type="match status" value="1"/>
</dbReference>
<dbReference type="GO" id="GO:0005737">
    <property type="term" value="C:cytoplasm"/>
    <property type="evidence" value="ECO:0007669"/>
    <property type="project" value="UniProtKB-ARBA"/>
</dbReference>
<dbReference type="PANTHER" id="PTHR10724:SF10">
    <property type="entry name" value="S1 RNA-BINDING DOMAIN-CONTAINING PROTEIN 1"/>
    <property type="match status" value="1"/>
</dbReference>
<dbReference type="GO" id="GO:0006412">
    <property type="term" value="P:translation"/>
    <property type="evidence" value="ECO:0007669"/>
    <property type="project" value="TreeGrafter"/>
</dbReference>